<evidence type="ECO:0000313" key="8">
    <source>
        <dbReference type="Proteomes" id="UP000237000"/>
    </source>
</evidence>
<dbReference type="InterPro" id="IPR005508">
    <property type="entry name" value="At2g31720-like"/>
</dbReference>
<feature type="region of interest" description="Disordered" evidence="6">
    <location>
        <begin position="47"/>
        <end position="173"/>
    </location>
</feature>
<feature type="compositionally biased region" description="Basic and acidic residues" evidence="6">
    <location>
        <begin position="126"/>
        <end position="135"/>
    </location>
</feature>
<gene>
    <name evidence="7" type="ORF">TorRG33x02_028720</name>
</gene>
<keyword evidence="3" id="KW-0238">DNA-binding</keyword>
<dbReference type="AlphaFoldDB" id="A0A2P5FTI9"/>
<dbReference type="Proteomes" id="UP000237000">
    <property type="component" value="Unassembled WGS sequence"/>
</dbReference>
<feature type="region of interest" description="Disordered" evidence="6">
    <location>
        <begin position="1"/>
        <end position="22"/>
    </location>
</feature>
<comment type="subcellular location">
    <subcellularLocation>
        <location evidence="1">Nucleus</location>
    </subcellularLocation>
</comment>
<dbReference type="SUPFAM" id="SSF101936">
    <property type="entry name" value="DNA-binding pseudobarrel domain"/>
    <property type="match status" value="1"/>
</dbReference>
<organism evidence="7 8">
    <name type="scientific">Trema orientale</name>
    <name type="common">Charcoal tree</name>
    <name type="synonym">Celtis orientalis</name>
    <dbReference type="NCBI Taxonomy" id="63057"/>
    <lineage>
        <taxon>Eukaryota</taxon>
        <taxon>Viridiplantae</taxon>
        <taxon>Streptophyta</taxon>
        <taxon>Embryophyta</taxon>
        <taxon>Tracheophyta</taxon>
        <taxon>Spermatophyta</taxon>
        <taxon>Magnoliopsida</taxon>
        <taxon>eudicotyledons</taxon>
        <taxon>Gunneridae</taxon>
        <taxon>Pentapetalae</taxon>
        <taxon>rosids</taxon>
        <taxon>fabids</taxon>
        <taxon>Rosales</taxon>
        <taxon>Cannabaceae</taxon>
        <taxon>Trema</taxon>
    </lineage>
</organism>
<proteinExistence type="predicted"/>
<name>A0A2P5FTI9_TREOI</name>
<evidence type="ECO:0000256" key="2">
    <source>
        <dbReference type="ARBA" id="ARBA00023015"/>
    </source>
</evidence>
<keyword evidence="4" id="KW-0804">Transcription</keyword>
<evidence type="ECO:0000256" key="5">
    <source>
        <dbReference type="ARBA" id="ARBA00023242"/>
    </source>
</evidence>
<evidence type="ECO:0000256" key="1">
    <source>
        <dbReference type="ARBA" id="ARBA00004123"/>
    </source>
</evidence>
<keyword evidence="2" id="KW-0805">Transcription regulation</keyword>
<evidence type="ECO:0000313" key="7">
    <source>
        <dbReference type="EMBL" id="POO01118.1"/>
    </source>
</evidence>
<dbReference type="PANTHER" id="PTHR31541:SF60">
    <property type="entry name" value="TF-B3 DOMAIN-CONTAINING PROTEIN"/>
    <property type="match status" value="1"/>
</dbReference>
<comment type="caution">
    <text evidence="7">The sequence shown here is derived from an EMBL/GenBank/DDBJ whole genome shotgun (WGS) entry which is preliminary data.</text>
</comment>
<evidence type="ECO:0000256" key="4">
    <source>
        <dbReference type="ARBA" id="ARBA00023163"/>
    </source>
</evidence>
<dbReference type="InterPro" id="IPR015300">
    <property type="entry name" value="DNA-bd_pseudobarrel_sf"/>
</dbReference>
<dbReference type="Pfam" id="PF03754">
    <property type="entry name" value="At2g31720-like"/>
    <property type="match status" value="1"/>
</dbReference>
<evidence type="ECO:0000256" key="3">
    <source>
        <dbReference type="ARBA" id="ARBA00023125"/>
    </source>
</evidence>
<dbReference type="OrthoDB" id="1165241at2759"/>
<dbReference type="InParanoid" id="A0A2P5FTI9"/>
<reference evidence="8" key="1">
    <citation type="submission" date="2016-06" db="EMBL/GenBank/DDBJ databases">
        <title>Parallel loss of symbiosis genes in relatives of nitrogen-fixing non-legume Parasponia.</title>
        <authorList>
            <person name="Van Velzen R."/>
            <person name="Holmer R."/>
            <person name="Bu F."/>
            <person name="Rutten L."/>
            <person name="Van Zeijl A."/>
            <person name="Liu W."/>
            <person name="Santuari L."/>
            <person name="Cao Q."/>
            <person name="Sharma T."/>
            <person name="Shen D."/>
            <person name="Roswanjaya Y."/>
            <person name="Wardhani T."/>
            <person name="Kalhor M.S."/>
            <person name="Jansen J."/>
            <person name="Van den Hoogen J."/>
            <person name="Gungor B."/>
            <person name="Hartog M."/>
            <person name="Hontelez J."/>
            <person name="Verver J."/>
            <person name="Yang W.-C."/>
            <person name="Schijlen E."/>
            <person name="Repin R."/>
            <person name="Schilthuizen M."/>
            <person name="Schranz E."/>
            <person name="Heidstra R."/>
            <person name="Miyata K."/>
            <person name="Fedorova E."/>
            <person name="Kohlen W."/>
            <person name="Bisseling T."/>
            <person name="Smit S."/>
            <person name="Geurts R."/>
        </authorList>
    </citation>
    <scope>NUCLEOTIDE SEQUENCE [LARGE SCALE GENOMIC DNA]</scope>
    <source>
        <strain evidence="8">cv. RG33-2</strain>
    </source>
</reference>
<sequence>METRSPKGPITRTTTGDDDNDSWRRFHILVEVAHLFSEADYGPISTFSSNTDHDDDHRPCSTTTLSNNNNDNNFIFQRPPPTGLLAPRKRRRTDPSEGFGTEQNRRRLTETVDDDDEDDDDDDDSKSERERERKGKTTILLTRRPKADNSGASCSTTRDHHDSHRRPQAPDMPKALRDAVKAQLMAGSREVFILQKRLYDSDLQGNQSRLSMPLNEVRKWSSSSSSSSVDNFLNDNEKNALTRKTHSKIEGVQVRGFFFPGSPGSGETEVVNDLVLKKWKYDNSSSYVITNNWSNVARQKGLEKGHLVRVWLFRDATGDPCFALANLGITGRDVNNC</sequence>
<keyword evidence="8" id="KW-1185">Reference proteome</keyword>
<evidence type="ECO:0000256" key="6">
    <source>
        <dbReference type="SAM" id="MobiDB-lite"/>
    </source>
</evidence>
<dbReference type="GO" id="GO:0003677">
    <property type="term" value="F:DNA binding"/>
    <property type="evidence" value="ECO:0007669"/>
    <property type="project" value="UniProtKB-KW"/>
</dbReference>
<feature type="compositionally biased region" description="Acidic residues" evidence="6">
    <location>
        <begin position="111"/>
        <end position="125"/>
    </location>
</feature>
<keyword evidence="5" id="KW-0539">Nucleus</keyword>
<protein>
    <submittedName>
        <fullName evidence="7">B3 domain-containing protein</fullName>
    </submittedName>
</protein>
<dbReference type="EMBL" id="JXTC01000009">
    <property type="protein sequence ID" value="POO01118.1"/>
    <property type="molecule type" value="Genomic_DNA"/>
</dbReference>
<dbReference type="GO" id="GO:0005634">
    <property type="term" value="C:nucleus"/>
    <property type="evidence" value="ECO:0007669"/>
    <property type="project" value="UniProtKB-SubCell"/>
</dbReference>
<dbReference type="Gene3D" id="2.40.330.10">
    <property type="entry name" value="DNA-binding pseudobarrel domain"/>
    <property type="match status" value="1"/>
</dbReference>
<dbReference type="PANTHER" id="PTHR31541">
    <property type="entry name" value="B3 DOMAIN PLANT PROTEIN-RELATED"/>
    <property type="match status" value="1"/>
</dbReference>
<accession>A0A2P5FTI9</accession>